<accession>A0ABQ8IHC9</accession>
<evidence type="ECO:0000256" key="1">
    <source>
        <dbReference type="SAM" id="Phobius"/>
    </source>
</evidence>
<sequence length="162" mass="17849">MPLQNANCSSALADKQQPQNTLMIECSLAHWYQALSILDQRFMLIVGHLTILLEASRTSQKLGRSAISNTSSSISLKFAIDKLMSCFLLLLLVCNLNILFSIFRYIQVGNAVVVPVSIALGYTFDLACQGLSDDQPLTKLPFKFPNYLAQSSPMLVEGDDSD</sequence>
<dbReference type="Proteomes" id="UP000827721">
    <property type="component" value="Unassembled WGS sequence"/>
</dbReference>
<protein>
    <submittedName>
        <fullName evidence="2">Uncharacterized protein</fullName>
    </submittedName>
</protein>
<dbReference type="EMBL" id="JAFEMO010000002">
    <property type="protein sequence ID" value="KAH7576091.1"/>
    <property type="molecule type" value="Genomic_DNA"/>
</dbReference>
<feature type="transmembrane region" description="Helical" evidence="1">
    <location>
        <begin position="86"/>
        <end position="106"/>
    </location>
</feature>
<keyword evidence="1" id="KW-0472">Membrane</keyword>
<name>A0ABQ8IHC9_9ROSI</name>
<gene>
    <name evidence="2" type="ORF">JRO89_XS02G0288600</name>
</gene>
<keyword evidence="1" id="KW-1133">Transmembrane helix</keyword>
<evidence type="ECO:0000313" key="2">
    <source>
        <dbReference type="EMBL" id="KAH7576091.1"/>
    </source>
</evidence>
<reference evidence="2 3" key="1">
    <citation type="submission" date="2021-02" db="EMBL/GenBank/DDBJ databases">
        <title>Plant Genome Project.</title>
        <authorList>
            <person name="Zhang R.-G."/>
        </authorList>
    </citation>
    <scope>NUCLEOTIDE SEQUENCE [LARGE SCALE GENOMIC DNA]</scope>
    <source>
        <tissue evidence="2">Leaves</tissue>
    </source>
</reference>
<dbReference type="Gene3D" id="3.40.50.150">
    <property type="entry name" value="Vaccinia Virus protein VP39"/>
    <property type="match status" value="1"/>
</dbReference>
<keyword evidence="3" id="KW-1185">Reference proteome</keyword>
<comment type="caution">
    <text evidence="2">The sequence shown here is derived from an EMBL/GenBank/DDBJ whole genome shotgun (WGS) entry which is preliminary data.</text>
</comment>
<evidence type="ECO:0000313" key="3">
    <source>
        <dbReference type="Proteomes" id="UP000827721"/>
    </source>
</evidence>
<dbReference type="InterPro" id="IPR029063">
    <property type="entry name" value="SAM-dependent_MTases_sf"/>
</dbReference>
<proteinExistence type="predicted"/>
<organism evidence="2 3">
    <name type="scientific">Xanthoceras sorbifolium</name>
    <dbReference type="NCBI Taxonomy" id="99658"/>
    <lineage>
        <taxon>Eukaryota</taxon>
        <taxon>Viridiplantae</taxon>
        <taxon>Streptophyta</taxon>
        <taxon>Embryophyta</taxon>
        <taxon>Tracheophyta</taxon>
        <taxon>Spermatophyta</taxon>
        <taxon>Magnoliopsida</taxon>
        <taxon>eudicotyledons</taxon>
        <taxon>Gunneridae</taxon>
        <taxon>Pentapetalae</taxon>
        <taxon>rosids</taxon>
        <taxon>malvids</taxon>
        <taxon>Sapindales</taxon>
        <taxon>Sapindaceae</taxon>
        <taxon>Xanthoceroideae</taxon>
        <taxon>Xanthoceras</taxon>
    </lineage>
</organism>
<keyword evidence="1" id="KW-0812">Transmembrane</keyword>